<dbReference type="EMBL" id="JAVDPW010000002">
    <property type="protein sequence ID" value="MDR6288861.1"/>
    <property type="molecule type" value="Genomic_DNA"/>
</dbReference>
<reference evidence="1 2" key="1">
    <citation type="submission" date="2023-07" db="EMBL/GenBank/DDBJ databases">
        <title>Sorghum-associated microbial communities from plants grown in Nebraska, USA.</title>
        <authorList>
            <person name="Schachtman D."/>
        </authorList>
    </citation>
    <scope>NUCLEOTIDE SEQUENCE [LARGE SCALE GENOMIC DNA]</scope>
    <source>
        <strain evidence="1 2">584</strain>
    </source>
</reference>
<dbReference type="NCBIfam" id="NF006452">
    <property type="entry name" value="PRK08788.1"/>
    <property type="match status" value="1"/>
</dbReference>
<evidence type="ECO:0000313" key="2">
    <source>
        <dbReference type="Proteomes" id="UP001262410"/>
    </source>
</evidence>
<dbReference type="CDD" id="cd06558">
    <property type="entry name" value="crotonase-like"/>
    <property type="match status" value="1"/>
</dbReference>
<dbReference type="Proteomes" id="UP001262410">
    <property type="component" value="Unassembled WGS sequence"/>
</dbReference>
<proteinExistence type="predicted"/>
<organism evidence="1 2">
    <name type="scientific">Inquilinus ginsengisoli</name>
    <dbReference type="NCBI Taxonomy" id="363840"/>
    <lineage>
        <taxon>Bacteria</taxon>
        <taxon>Pseudomonadati</taxon>
        <taxon>Pseudomonadota</taxon>
        <taxon>Alphaproteobacteria</taxon>
        <taxon>Rhodospirillales</taxon>
        <taxon>Rhodospirillaceae</taxon>
        <taxon>Inquilinus</taxon>
    </lineage>
</organism>
<sequence>MQPQGRPSFTPDLLNDISDMQRSIQRMFAERSDEDAPVRYFVFASGLPGIYSLGGDLGLFADKIRDRNRAALRRYAHIAIEAIHRNHIAFDTPVVTMALVQGDALGGGFECALSLDMIVAERSAKMGLPEILFNLFPGMGAYSFLSRRIGAIATEKMITSGRIYTAEELHEIGVVDVLAEDGKGAETVREYVAEHGRKHNAHRALYQARRRVNPIPLDELRDVVDIWVEACLGLGEADLRKMGRLTAAQDRRRATVVPIAAE</sequence>
<dbReference type="Pfam" id="PF00378">
    <property type="entry name" value="ECH_1"/>
    <property type="match status" value="1"/>
</dbReference>
<accession>A0ABU1JJS5</accession>
<evidence type="ECO:0000313" key="1">
    <source>
        <dbReference type="EMBL" id="MDR6288861.1"/>
    </source>
</evidence>
<dbReference type="InterPro" id="IPR029045">
    <property type="entry name" value="ClpP/crotonase-like_dom_sf"/>
</dbReference>
<dbReference type="InterPro" id="IPR001753">
    <property type="entry name" value="Enoyl-CoA_hydra/iso"/>
</dbReference>
<keyword evidence="2" id="KW-1185">Reference proteome</keyword>
<protein>
    <submittedName>
        <fullName evidence="1">DSF synthase</fullName>
    </submittedName>
</protein>
<dbReference type="PANTHER" id="PTHR11941:SF54">
    <property type="entry name" value="ENOYL-COA HYDRATASE, MITOCHONDRIAL"/>
    <property type="match status" value="1"/>
</dbReference>
<dbReference type="Gene3D" id="3.90.226.10">
    <property type="entry name" value="2-enoyl-CoA Hydratase, Chain A, domain 1"/>
    <property type="match status" value="1"/>
</dbReference>
<comment type="caution">
    <text evidence="1">The sequence shown here is derived from an EMBL/GenBank/DDBJ whole genome shotgun (WGS) entry which is preliminary data.</text>
</comment>
<name>A0ABU1JJS5_9PROT</name>
<gene>
    <name evidence="1" type="ORF">E9232_001368</name>
</gene>
<dbReference type="PANTHER" id="PTHR11941">
    <property type="entry name" value="ENOYL-COA HYDRATASE-RELATED"/>
    <property type="match status" value="1"/>
</dbReference>
<dbReference type="SUPFAM" id="SSF52096">
    <property type="entry name" value="ClpP/crotonase"/>
    <property type="match status" value="1"/>
</dbReference>
<dbReference type="Gene3D" id="6.20.390.30">
    <property type="match status" value="1"/>
</dbReference>